<keyword evidence="1" id="KW-0472">Membrane</keyword>
<name>K6UN52_9MICO</name>
<evidence type="ECO:0008006" key="4">
    <source>
        <dbReference type="Google" id="ProtNLM"/>
    </source>
</evidence>
<feature type="transmembrane region" description="Helical" evidence="1">
    <location>
        <begin position="109"/>
        <end position="132"/>
    </location>
</feature>
<evidence type="ECO:0000313" key="2">
    <source>
        <dbReference type="EMBL" id="GAB78691.1"/>
    </source>
</evidence>
<dbReference type="STRING" id="100225.SAMN05421595_2345"/>
<proteinExistence type="predicted"/>
<accession>K6UN52</accession>
<organism evidence="2 3">
    <name type="scientific">Austwickia chelonae NBRC 105200</name>
    <dbReference type="NCBI Taxonomy" id="1184607"/>
    <lineage>
        <taxon>Bacteria</taxon>
        <taxon>Bacillati</taxon>
        <taxon>Actinomycetota</taxon>
        <taxon>Actinomycetes</taxon>
        <taxon>Micrococcales</taxon>
        <taxon>Dermatophilaceae</taxon>
        <taxon>Austwickia</taxon>
    </lineage>
</organism>
<dbReference type="RefSeq" id="WP_006503448.1">
    <property type="nucleotide sequence ID" value="NZ_BAGZ01000016.1"/>
</dbReference>
<feature type="transmembrane region" description="Helical" evidence="1">
    <location>
        <begin position="5"/>
        <end position="23"/>
    </location>
</feature>
<comment type="caution">
    <text evidence="2">The sequence shown here is derived from an EMBL/GenBank/DDBJ whole genome shotgun (WGS) entry which is preliminary data.</text>
</comment>
<dbReference type="InterPro" id="IPR021299">
    <property type="entry name" value="DUF2871"/>
</dbReference>
<evidence type="ECO:0000313" key="3">
    <source>
        <dbReference type="Proteomes" id="UP000008495"/>
    </source>
</evidence>
<dbReference type="eggNOG" id="ENOG5032RUD">
    <property type="taxonomic scope" value="Bacteria"/>
</dbReference>
<dbReference type="Pfam" id="PF11070">
    <property type="entry name" value="DUF2871"/>
    <property type="match status" value="1"/>
</dbReference>
<keyword evidence="3" id="KW-1185">Reference proteome</keyword>
<feature type="transmembrane region" description="Helical" evidence="1">
    <location>
        <begin position="43"/>
        <end position="65"/>
    </location>
</feature>
<feature type="transmembrane region" description="Helical" evidence="1">
    <location>
        <begin position="77"/>
        <end position="97"/>
    </location>
</feature>
<dbReference type="AlphaFoldDB" id="K6UN52"/>
<protein>
    <recommendedName>
        <fullName evidence="4">DUF2871 domain-containing protein</fullName>
    </recommendedName>
</protein>
<dbReference type="Proteomes" id="UP000008495">
    <property type="component" value="Unassembled WGS sequence"/>
</dbReference>
<gene>
    <name evidence="2" type="ORF">AUCHE_16_01110</name>
</gene>
<sequence length="152" mass="16509">MIRQLYVAAAVWAGVGLSAGLYYRSLTQATGFTRGMETQLAPTHTHALVLGCLWMLVVMALVRVFDLEELPQLPRFFWTWQIGLTITLGAMFVKGTLQVLQSPAAGHKALAGVAGIGHVIMTIAVVLLFVVLNKGLRALSTKDTQTADERTK</sequence>
<dbReference type="EMBL" id="BAGZ01000016">
    <property type="protein sequence ID" value="GAB78691.1"/>
    <property type="molecule type" value="Genomic_DNA"/>
</dbReference>
<keyword evidence="1" id="KW-0812">Transmembrane</keyword>
<reference evidence="2 3" key="1">
    <citation type="submission" date="2012-08" db="EMBL/GenBank/DDBJ databases">
        <title>Whole genome shotgun sequence of Austwickia chelonae NBRC 105200.</title>
        <authorList>
            <person name="Yoshida I."/>
            <person name="Hosoyama A."/>
            <person name="Tsuchikane K."/>
            <person name="Katsumata H."/>
            <person name="Ando Y."/>
            <person name="Ohji S."/>
            <person name="Hamada M."/>
            <person name="Tamura T."/>
            <person name="Yamazoe A."/>
            <person name="Yamazaki S."/>
            <person name="Fujita N."/>
        </authorList>
    </citation>
    <scope>NUCLEOTIDE SEQUENCE [LARGE SCALE GENOMIC DNA]</scope>
    <source>
        <strain evidence="2 3">NBRC 105200</strain>
    </source>
</reference>
<keyword evidence="1" id="KW-1133">Transmembrane helix</keyword>
<evidence type="ECO:0000256" key="1">
    <source>
        <dbReference type="SAM" id="Phobius"/>
    </source>
</evidence>
<dbReference type="OrthoDB" id="1644899at2"/>